<reference evidence="2 3" key="1">
    <citation type="submission" date="2017-08" db="EMBL/GenBank/DDBJ databases">
        <title>Complete genome sequence of Gluconacetobacter saccharivorans CV1 isolated from Fermented Vinegar.</title>
        <authorList>
            <person name="Kim S.-Y."/>
        </authorList>
    </citation>
    <scope>NUCLEOTIDE SEQUENCE [LARGE SCALE GENOMIC DNA]</scope>
    <source>
        <strain evidence="2 3">CV1</strain>
    </source>
</reference>
<organism evidence="2 3">
    <name type="scientific">Komagataeibacter saccharivorans</name>
    <dbReference type="NCBI Taxonomy" id="265959"/>
    <lineage>
        <taxon>Bacteria</taxon>
        <taxon>Pseudomonadati</taxon>
        <taxon>Pseudomonadota</taxon>
        <taxon>Alphaproteobacteria</taxon>
        <taxon>Acetobacterales</taxon>
        <taxon>Acetobacteraceae</taxon>
        <taxon>Komagataeibacter</taxon>
    </lineage>
</organism>
<dbReference type="AlphaFoldDB" id="A0A347WAT2"/>
<dbReference type="Proteomes" id="UP000264120">
    <property type="component" value="Chromosome"/>
</dbReference>
<keyword evidence="3" id="KW-1185">Reference proteome</keyword>
<dbReference type="GO" id="GO:0005737">
    <property type="term" value="C:cytoplasm"/>
    <property type="evidence" value="ECO:0007669"/>
    <property type="project" value="TreeGrafter"/>
</dbReference>
<dbReference type="Gene3D" id="3.30.230.30">
    <property type="entry name" value="Impact, N-terminal domain"/>
    <property type="match status" value="1"/>
</dbReference>
<dbReference type="Pfam" id="PF01205">
    <property type="entry name" value="Impact_N"/>
    <property type="match status" value="1"/>
</dbReference>
<dbReference type="KEGG" id="ksc:CD178_01183"/>
<dbReference type="EMBL" id="CP023036">
    <property type="protein sequence ID" value="AXY21975.1"/>
    <property type="molecule type" value="Genomic_DNA"/>
</dbReference>
<dbReference type="Gene3D" id="3.30.70.240">
    <property type="match status" value="1"/>
</dbReference>
<dbReference type="InterPro" id="IPR020568">
    <property type="entry name" value="Ribosomal_Su5_D2-typ_SF"/>
</dbReference>
<protein>
    <submittedName>
        <fullName evidence="2">IMPACT family member YigZ</fullName>
    </submittedName>
</protein>
<dbReference type="InterPro" id="IPR001498">
    <property type="entry name" value="Impact_N"/>
</dbReference>
<dbReference type="RefSeq" id="WP_102324899.1">
    <property type="nucleotide sequence ID" value="NZ_CP023036.1"/>
</dbReference>
<evidence type="ECO:0000313" key="3">
    <source>
        <dbReference type="Proteomes" id="UP000264120"/>
    </source>
</evidence>
<dbReference type="Pfam" id="PF09186">
    <property type="entry name" value="DUF1949"/>
    <property type="match status" value="1"/>
</dbReference>
<sequence>MSAPERFMLQAPAMLEREIKKSIFLAQAAPVATPQEAMAFIAAVSDPDATHNCWAYLIGQTYRSDDAGEPGGTAGRPILQVIEGQGFDRTVVVVTRWFGGTKLGAGGLVRAYGGTAAECLRLAPRQPIVEMVALTFGCGFSEHALLRARLESMDCQISGEEFGAAGVTLHITVPVVREAEVRARITDITRGQATIRVVEEDASQGVGE</sequence>
<gene>
    <name evidence="2" type="primary">yigZ</name>
    <name evidence="2" type="ORF">CD178_01183</name>
</gene>
<dbReference type="InterPro" id="IPR036956">
    <property type="entry name" value="Impact_N_sf"/>
</dbReference>
<dbReference type="PANTHER" id="PTHR16301">
    <property type="entry name" value="IMPACT-RELATED"/>
    <property type="match status" value="1"/>
</dbReference>
<dbReference type="SUPFAM" id="SSF54980">
    <property type="entry name" value="EF-G C-terminal domain-like"/>
    <property type="match status" value="1"/>
</dbReference>
<dbReference type="PANTHER" id="PTHR16301:SF20">
    <property type="entry name" value="IMPACT FAMILY MEMBER YIGZ"/>
    <property type="match status" value="1"/>
</dbReference>
<dbReference type="InterPro" id="IPR035647">
    <property type="entry name" value="EFG_III/V"/>
</dbReference>
<name>A0A347WAT2_9PROT</name>
<dbReference type="InterPro" id="IPR015269">
    <property type="entry name" value="UPF0029_Impact_C"/>
</dbReference>
<proteinExistence type="inferred from homology"/>
<dbReference type="GO" id="GO:0006446">
    <property type="term" value="P:regulation of translational initiation"/>
    <property type="evidence" value="ECO:0007669"/>
    <property type="project" value="TreeGrafter"/>
</dbReference>
<dbReference type="GO" id="GO:0032561">
    <property type="term" value="F:guanyl ribonucleotide binding"/>
    <property type="evidence" value="ECO:0007669"/>
    <property type="project" value="UniProtKB-ARBA"/>
</dbReference>
<dbReference type="GO" id="GO:0017111">
    <property type="term" value="F:ribonucleoside triphosphate phosphatase activity"/>
    <property type="evidence" value="ECO:0007669"/>
    <property type="project" value="UniProtKB-ARBA"/>
</dbReference>
<evidence type="ECO:0000256" key="1">
    <source>
        <dbReference type="ARBA" id="ARBA00007665"/>
    </source>
</evidence>
<dbReference type="OrthoDB" id="9813771at2"/>
<accession>A0A347WAT2</accession>
<dbReference type="SUPFAM" id="SSF54211">
    <property type="entry name" value="Ribosomal protein S5 domain 2-like"/>
    <property type="match status" value="1"/>
</dbReference>
<comment type="similarity">
    <text evidence="1">Belongs to the IMPACT family.</text>
</comment>
<dbReference type="GeneID" id="98313775"/>
<dbReference type="InterPro" id="IPR023582">
    <property type="entry name" value="Impact"/>
</dbReference>
<evidence type="ECO:0000313" key="2">
    <source>
        <dbReference type="EMBL" id="AXY21975.1"/>
    </source>
</evidence>